<sequence length="89" mass="9384">MAYPQDWSSIVDCAGVLSPGNPASKLLSGPIHLCTKSIPAGSRQLCSHCSDQAWIAGQGSTEMNWSCVCNTKPGHCSENEAVCFPQESA</sequence>
<reference evidence="1" key="1">
    <citation type="thesis" date="2020" institute="ProQuest LLC" country="789 East Eisenhower Parkway, Ann Arbor, MI, USA">
        <title>Comparative Genomics and Chromosome Evolution.</title>
        <authorList>
            <person name="Mudd A.B."/>
        </authorList>
    </citation>
    <scope>NUCLEOTIDE SEQUENCE</scope>
    <source>
        <strain evidence="1">HN-11 Male</strain>
        <tissue evidence="1">Kidney and liver</tissue>
    </source>
</reference>
<organism evidence="1 2">
    <name type="scientific">Eleutherodactylus coqui</name>
    <name type="common">Puerto Rican coqui</name>
    <dbReference type="NCBI Taxonomy" id="57060"/>
    <lineage>
        <taxon>Eukaryota</taxon>
        <taxon>Metazoa</taxon>
        <taxon>Chordata</taxon>
        <taxon>Craniata</taxon>
        <taxon>Vertebrata</taxon>
        <taxon>Euteleostomi</taxon>
        <taxon>Amphibia</taxon>
        <taxon>Batrachia</taxon>
        <taxon>Anura</taxon>
        <taxon>Neobatrachia</taxon>
        <taxon>Hyloidea</taxon>
        <taxon>Eleutherodactylidae</taxon>
        <taxon>Eleutherodactylinae</taxon>
        <taxon>Eleutherodactylus</taxon>
        <taxon>Eleutherodactylus</taxon>
    </lineage>
</organism>
<keyword evidence="2" id="KW-1185">Reference proteome</keyword>
<dbReference type="EMBL" id="WNTK01072464">
    <property type="protein sequence ID" value="KAG9460408.1"/>
    <property type="molecule type" value="Genomic_DNA"/>
</dbReference>
<evidence type="ECO:0000313" key="2">
    <source>
        <dbReference type="Proteomes" id="UP000770717"/>
    </source>
</evidence>
<proteinExistence type="predicted"/>
<evidence type="ECO:0000313" key="1">
    <source>
        <dbReference type="EMBL" id="KAG9460408.1"/>
    </source>
</evidence>
<accession>A0A8J6BI40</accession>
<dbReference type="Proteomes" id="UP000770717">
    <property type="component" value="Unassembled WGS sequence"/>
</dbReference>
<comment type="caution">
    <text evidence="1">The sequence shown here is derived from an EMBL/GenBank/DDBJ whole genome shotgun (WGS) entry which is preliminary data.</text>
</comment>
<protein>
    <submittedName>
        <fullName evidence="1">Uncharacterized protein</fullName>
    </submittedName>
</protein>
<dbReference type="AlphaFoldDB" id="A0A8J6BI40"/>
<gene>
    <name evidence="1" type="ORF">GDO78_021986</name>
</gene>
<name>A0A8J6BI40_ELECQ</name>